<name>A0A6G7YRW6_9SPHN</name>
<dbReference type="SMART" id="SM00917">
    <property type="entry name" value="LeuA_dimer"/>
    <property type="match status" value="1"/>
</dbReference>
<organism evidence="3 4">
    <name type="scientific">Sphingomonas piscis</name>
    <dbReference type="NCBI Taxonomy" id="2714943"/>
    <lineage>
        <taxon>Bacteria</taxon>
        <taxon>Pseudomonadati</taxon>
        <taxon>Pseudomonadota</taxon>
        <taxon>Alphaproteobacteria</taxon>
        <taxon>Sphingomonadales</taxon>
        <taxon>Sphingomonadaceae</taxon>
        <taxon>Sphingomonas</taxon>
    </lineage>
</organism>
<gene>
    <name evidence="3" type="ORF">G7077_11785</name>
</gene>
<dbReference type="SUPFAM" id="SSF110921">
    <property type="entry name" value="2-isopropylmalate synthase LeuA, allosteric (dimerisation) domain"/>
    <property type="match status" value="1"/>
</dbReference>
<evidence type="ECO:0000259" key="2">
    <source>
        <dbReference type="SMART" id="SM00917"/>
    </source>
</evidence>
<protein>
    <recommendedName>
        <fullName evidence="2">2-isopropylmalate synthase LeuA allosteric (dimerisation) domain-containing protein</fullName>
    </recommendedName>
</protein>
<sequence length="115" mass="12100">MRIDIRSPVRRDAWPVARIELEHPDRGRVTDIGKAPGAFDAAFVAASHILGVSPRLLSYNVRSGAPKEGEALPITIDVELEIDGATYTGSSSGADLVECSLEAWLDGIAKSGAGA</sequence>
<dbReference type="Proteomes" id="UP000503222">
    <property type="component" value="Chromosome"/>
</dbReference>
<feature type="domain" description="2-isopropylmalate synthase LeuA allosteric (dimerisation)" evidence="2">
    <location>
        <begin position="2"/>
        <end position="112"/>
    </location>
</feature>
<dbReference type="AlphaFoldDB" id="A0A6G7YRW6"/>
<dbReference type="GO" id="GO:0003852">
    <property type="term" value="F:2-isopropylmalate synthase activity"/>
    <property type="evidence" value="ECO:0007669"/>
    <property type="project" value="InterPro"/>
</dbReference>
<dbReference type="EMBL" id="CP049869">
    <property type="protein sequence ID" value="QIK79483.1"/>
    <property type="molecule type" value="Genomic_DNA"/>
</dbReference>
<dbReference type="KEGG" id="spii:G7077_11785"/>
<dbReference type="Pfam" id="PF08502">
    <property type="entry name" value="LeuA_dimer"/>
    <property type="match status" value="1"/>
</dbReference>
<dbReference type="Gene3D" id="3.30.160.270">
    <property type="match status" value="1"/>
</dbReference>
<reference evidence="3 4" key="1">
    <citation type="submission" date="2020-03" db="EMBL/GenBank/DDBJ databases">
        <title>Sphingomonas sp. nov., isolated from fish.</title>
        <authorList>
            <person name="Hyun D.-W."/>
            <person name="Bae J.-W."/>
        </authorList>
    </citation>
    <scope>NUCLEOTIDE SEQUENCE [LARGE SCALE GENOMIC DNA]</scope>
    <source>
        <strain evidence="3 4">HDW15B</strain>
    </source>
</reference>
<dbReference type="InterPro" id="IPR013709">
    <property type="entry name" value="2-isopropylmalate_synth_dimer"/>
</dbReference>
<keyword evidence="1" id="KW-0808">Transferase</keyword>
<evidence type="ECO:0000256" key="1">
    <source>
        <dbReference type="ARBA" id="ARBA00022679"/>
    </source>
</evidence>
<dbReference type="InterPro" id="IPR036230">
    <property type="entry name" value="LeuA_allosteric_dom_sf"/>
</dbReference>
<evidence type="ECO:0000313" key="3">
    <source>
        <dbReference type="EMBL" id="QIK79483.1"/>
    </source>
</evidence>
<dbReference type="RefSeq" id="WP_166411870.1">
    <property type="nucleotide sequence ID" value="NZ_CP049869.1"/>
</dbReference>
<keyword evidence="4" id="KW-1185">Reference proteome</keyword>
<dbReference type="GO" id="GO:0009098">
    <property type="term" value="P:L-leucine biosynthetic process"/>
    <property type="evidence" value="ECO:0007669"/>
    <property type="project" value="InterPro"/>
</dbReference>
<evidence type="ECO:0000313" key="4">
    <source>
        <dbReference type="Proteomes" id="UP000503222"/>
    </source>
</evidence>
<proteinExistence type="predicted"/>
<accession>A0A6G7YRW6</accession>